<dbReference type="AlphaFoldDB" id="A0AAE1G773"/>
<keyword evidence="3" id="KW-1185">Reference proteome</keyword>
<protein>
    <submittedName>
        <fullName evidence="2">Uncharacterized protein</fullName>
    </submittedName>
</protein>
<name>A0AAE1G773_PETCI</name>
<evidence type="ECO:0000256" key="1">
    <source>
        <dbReference type="SAM" id="MobiDB-lite"/>
    </source>
</evidence>
<organism evidence="2 3">
    <name type="scientific">Petrolisthes cinctipes</name>
    <name type="common">Flat porcelain crab</name>
    <dbReference type="NCBI Taxonomy" id="88211"/>
    <lineage>
        <taxon>Eukaryota</taxon>
        <taxon>Metazoa</taxon>
        <taxon>Ecdysozoa</taxon>
        <taxon>Arthropoda</taxon>
        <taxon>Crustacea</taxon>
        <taxon>Multicrustacea</taxon>
        <taxon>Malacostraca</taxon>
        <taxon>Eumalacostraca</taxon>
        <taxon>Eucarida</taxon>
        <taxon>Decapoda</taxon>
        <taxon>Pleocyemata</taxon>
        <taxon>Anomura</taxon>
        <taxon>Galatheoidea</taxon>
        <taxon>Porcellanidae</taxon>
        <taxon>Petrolisthes</taxon>
    </lineage>
</organism>
<sequence>MSHVSSTTIPEVLVTPQDETATRSTEPLAPLRKGKLEHGAGIHAARNQHHHLTTQISPSKMKGSPADHLDNKFTSATSPNSYVTNSTQE</sequence>
<dbReference type="EMBL" id="JAWQEG010000691">
    <property type="protein sequence ID" value="KAK3886535.1"/>
    <property type="molecule type" value="Genomic_DNA"/>
</dbReference>
<feature type="compositionally biased region" description="Polar residues" evidence="1">
    <location>
        <begin position="72"/>
        <end position="89"/>
    </location>
</feature>
<feature type="region of interest" description="Disordered" evidence="1">
    <location>
        <begin position="49"/>
        <end position="89"/>
    </location>
</feature>
<evidence type="ECO:0000313" key="3">
    <source>
        <dbReference type="Proteomes" id="UP001286313"/>
    </source>
</evidence>
<comment type="caution">
    <text evidence="2">The sequence shown here is derived from an EMBL/GenBank/DDBJ whole genome shotgun (WGS) entry which is preliminary data.</text>
</comment>
<feature type="region of interest" description="Disordered" evidence="1">
    <location>
        <begin position="1"/>
        <end position="28"/>
    </location>
</feature>
<gene>
    <name evidence="2" type="ORF">Pcinc_009316</name>
</gene>
<reference evidence="2" key="1">
    <citation type="submission" date="2023-10" db="EMBL/GenBank/DDBJ databases">
        <title>Genome assemblies of two species of porcelain crab, Petrolisthes cinctipes and Petrolisthes manimaculis (Anomura: Porcellanidae).</title>
        <authorList>
            <person name="Angst P."/>
        </authorList>
    </citation>
    <scope>NUCLEOTIDE SEQUENCE</scope>
    <source>
        <strain evidence="2">PB745_01</strain>
        <tissue evidence="2">Gill</tissue>
    </source>
</reference>
<dbReference type="Proteomes" id="UP001286313">
    <property type="component" value="Unassembled WGS sequence"/>
</dbReference>
<accession>A0AAE1G773</accession>
<proteinExistence type="predicted"/>
<evidence type="ECO:0000313" key="2">
    <source>
        <dbReference type="EMBL" id="KAK3886535.1"/>
    </source>
</evidence>